<feature type="compositionally biased region" description="Polar residues" evidence="2">
    <location>
        <begin position="299"/>
        <end position="313"/>
    </location>
</feature>
<keyword evidence="1" id="KW-0175">Coiled coil</keyword>
<dbReference type="AlphaFoldDB" id="A0A210QXA2"/>
<evidence type="ECO:0000313" key="4">
    <source>
        <dbReference type="Proteomes" id="UP000242188"/>
    </source>
</evidence>
<reference evidence="3 4" key="1">
    <citation type="journal article" date="2017" name="Nat. Ecol. Evol.">
        <title>Scallop genome provides insights into evolution of bilaterian karyotype and development.</title>
        <authorList>
            <person name="Wang S."/>
            <person name="Zhang J."/>
            <person name="Jiao W."/>
            <person name="Li J."/>
            <person name="Xun X."/>
            <person name="Sun Y."/>
            <person name="Guo X."/>
            <person name="Huan P."/>
            <person name="Dong B."/>
            <person name="Zhang L."/>
            <person name="Hu X."/>
            <person name="Sun X."/>
            <person name="Wang J."/>
            <person name="Zhao C."/>
            <person name="Wang Y."/>
            <person name="Wang D."/>
            <person name="Huang X."/>
            <person name="Wang R."/>
            <person name="Lv J."/>
            <person name="Li Y."/>
            <person name="Zhang Z."/>
            <person name="Liu B."/>
            <person name="Lu W."/>
            <person name="Hui Y."/>
            <person name="Liang J."/>
            <person name="Zhou Z."/>
            <person name="Hou R."/>
            <person name="Li X."/>
            <person name="Liu Y."/>
            <person name="Li H."/>
            <person name="Ning X."/>
            <person name="Lin Y."/>
            <person name="Zhao L."/>
            <person name="Xing Q."/>
            <person name="Dou J."/>
            <person name="Li Y."/>
            <person name="Mao J."/>
            <person name="Guo H."/>
            <person name="Dou H."/>
            <person name="Li T."/>
            <person name="Mu C."/>
            <person name="Jiang W."/>
            <person name="Fu Q."/>
            <person name="Fu X."/>
            <person name="Miao Y."/>
            <person name="Liu J."/>
            <person name="Yu Q."/>
            <person name="Li R."/>
            <person name="Liao H."/>
            <person name="Li X."/>
            <person name="Kong Y."/>
            <person name="Jiang Z."/>
            <person name="Chourrout D."/>
            <person name="Li R."/>
            <person name="Bao Z."/>
        </authorList>
    </citation>
    <scope>NUCLEOTIDE SEQUENCE [LARGE SCALE GENOMIC DNA]</scope>
    <source>
        <strain evidence="3 4">PY_sf001</strain>
    </source>
</reference>
<dbReference type="EMBL" id="NEDP02001349">
    <property type="protein sequence ID" value="OWF53388.1"/>
    <property type="molecule type" value="Genomic_DNA"/>
</dbReference>
<dbReference type="Proteomes" id="UP000242188">
    <property type="component" value="Unassembled WGS sequence"/>
</dbReference>
<dbReference type="OrthoDB" id="6374619at2759"/>
<dbReference type="PANTHER" id="PTHR34648:SF1">
    <property type="entry name" value="CLOCK-INTERACTING PACEMAKER"/>
    <property type="match status" value="1"/>
</dbReference>
<evidence type="ECO:0000313" key="3">
    <source>
        <dbReference type="EMBL" id="OWF53388.1"/>
    </source>
</evidence>
<feature type="region of interest" description="Disordered" evidence="2">
    <location>
        <begin position="44"/>
        <end position="69"/>
    </location>
</feature>
<name>A0A210QXA2_MIZYE</name>
<dbReference type="GO" id="GO:0005634">
    <property type="term" value="C:nucleus"/>
    <property type="evidence" value="ECO:0007669"/>
    <property type="project" value="TreeGrafter"/>
</dbReference>
<sequence length="609" mass="65675">MNLEKPSLFSEEVEIEADDNNDFVSNSSSASVVQSLGKSAAEGLLTGSKNNSTINSGSPTTPIANKGQQKFTYNKGLMIRRLDGQGQVAGSGSSNSEKKDDPQPGPSEGQQKSSTNMKSEVGSGIINTAKLLCKSGKINSNQLQQLLKYVTLTRGITSSSSTSGKTDHIKLANLLSQLTQQLKGKQVESVSQQKQSGNHQVDLEGRQAQLGSQQLDLEGRQAQLGSHQSDLEGRQAQLGSHQSDLSRQQVQSIGEQVKLGGQQTHVRHVVTKETFQPDVTKDLSKTLSTAQPVSHPKLCQSTGPDINNAPTTNTAVRSSANITSSRNQGSLVTKMLQGIDLQAFTSVDQALSLFEVAPAQQQQNTPQFLPDSLHTVSGSYCPSTSCVSVKSATTLPTQIDVGHNLDNGMMEANASPDWEYSGTNLADLLIPDNSEPEAEKDDDAWSTASLASGDGQLLRMLKTGSTDELPGTSGISYSENTIQDKTPNDVEASEFYCSPEKVLKLESSPNVQPNVSSGFTNFALPCTNPKSSNMKRKRYKKTADALQGSGLMDITVKTAELIQRNRKLQKDIEQLKSQAAQFYQSVLQNPENREIGEKLKMTEEQNIQP</sequence>
<dbReference type="Pfam" id="PF15800">
    <property type="entry name" value="CiPC"/>
    <property type="match status" value="1"/>
</dbReference>
<gene>
    <name evidence="3" type="ORF">KP79_PYT10486</name>
</gene>
<protein>
    <submittedName>
        <fullName evidence="3">ADP-ribosylation factor</fullName>
    </submittedName>
</protein>
<dbReference type="GO" id="GO:0045892">
    <property type="term" value="P:negative regulation of DNA-templated transcription"/>
    <property type="evidence" value="ECO:0007669"/>
    <property type="project" value="InterPro"/>
</dbReference>
<dbReference type="STRING" id="6573.A0A210QXA2"/>
<keyword evidence="4" id="KW-1185">Reference proteome</keyword>
<feature type="coiled-coil region" evidence="1">
    <location>
        <begin position="558"/>
        <end position="585"/>
    </location>
</feature>
<proteinExistence type="predicted"/>
<feature type="compositionally biased region" description="Polar residues" evidence="2">
    <location>
        <begin position="108"/>
        <end position="118"/>
    </location>
</feature>
<dbReference type="PANTHER" id="PTHR34648">
    <property type="entry name" value="CLOCK-INTERACTING PACEMAKER"/>
    <property type="match status" value="1"/>
</dbReference>
<comment type="caution">
    <text evidence="3">The sequence shown here is derived from an EMBL/GenBank/DDBJ whole genome shotgun (WGS) entry which is preliminary data.</text>
</comment>
<feature type="compositionally biased region" description="Polar residues" evidence="2">
    <location>
        <begin position="47"/>
        <end position="69"/>
    </location>
</feature>
<feature type="region of interest" description="Disordered" evidence="2">
    <location>
        <begin position="223"/>
        <end position="243"/>
    </location>
</feature>
<evidence type="ECO:0000256" key="1">
    <source>
        <dbReference type="SAM" id="Coils"/>
    </source>
</evidence>
<evidence type="ECO:0000256" key="2">
    <source>
        <dbReference type="SAM" id="MobiDB-lite"/>
    </source>
</evidence>
<feature type="region of interest" description="Disordered" evidence="2">
    <location>
        <begin position="85"/>
        <end position="119"/>
    </location>
</feature>
<accession>A0A210QXA2</accession>
<organism evidence="3 4">
    <name type="scientific">Mizuhopecten yessoensis</name>
    <name type="common">Japanese scallop</name>
    <name type="synonym">Patinopecten yessoensis</name>
    <dbReference type="NCBI Taxonomy" id="6573"/>
    <lineage>
        <taxon>Eukaryota</taxon>
        <taxon>Metazoa</taxon>
        <taxon>Spiralia</taxon>
        <taxon>Lophotrochozoa</taxon>
        <taxon>Mollusca</taxon>
        <taxon>Bivalvia</taxon>
        <taxon>Autobranchia</taxon>
        <taxon>Pteriomorphia</taxon>
        <taxon>Pectinida</taxon>
        <taxon>Pectinoidea</taxon>
        <taxon>Pectinidae</taxon>
        <taxon>Mizuhopecten</taxon>
    </lineage>
</organism>
<feature type="region of interest" description="Disordered" evidence="2">
    <location>
        <begin position="288"/>
        <end position="313"/>
    </location>
</feature>
<dbReference type="GO" id="GO:0042754">
    <property type="term" value="P:negative regulation of circadian rhythm"/>
    <property type="evidence" value="ECO:0007669"/>
    <property type="project" value="InterPro"/>
</dbReference>
<dbReference type="InterPro" id="IPR031602">
    <property type="entry name" value="CIPC"/>
</dbReference>